<feature type="transmembrane region" description="Helical" evidence="1">
    <location>
        <begin position="29"/>
        <end position="48"/>
    </location>
</feature>
<organism evidence="2 3">
    <name type="scientific">Oceanobacillus neutriphilus</name>
    <dbReference type="NCBI Taxonomy" id="531815"/>
    <lineage>
        <taxon>Bacteria</taxon>
        <taxon>Bacillati</taxon>
        <taxon>Bacillota</taxon>
        <taxon>Bacilli</taxon>
        <taxon>Bacillales</taxon>
        <taxon>Bacillaceae</taxon>
        <taxon>Oceanobacillus</taxon>
    </lineage>
</organism>
<evidence type="ECO:0000313" key="3">
    <source>
        <dbReference type="Proteomes" id="UP000641206"/>
    </source>
</evidence>
<protein>
    <submittedName>
        <fullName evidence="2">Uncharacterized protein</fullName>
    </submittedName>
</protein>
<keyword evidence="1" id="KW-0472">Membrane</keyword>
<dbReference type="EMBL" id="BMLW01000006">
    <property type="protein sequence ID" value="GGP11588.1"/>
    <property type="molecule type" value="Genomic_DNA"/>
</dbReference>
<comment type="caution">
    <text evidence="2">The sequence shown here is derived from an EMBL/GenBank/DDBJ whole genome shotgun (WGS) entry which is preliminary data.</text>
</comment>
<dbReference type="Proteomes" id="UP000641206">
    <property type="component" value="Unassembled WGS sequence"/>
</dbReference>
<keyword evidence="3" id="KW-1185">Reference proteome</keyword>
<dbReference type="RefSeq" id="WP_229720187.1">
    <property type="nucleotide sequence ID" value="NZ_BMLW01000006.1"/>
</dbReference>
<feature type="transmembrane region" description="Helical" evidence="1">
    <location>
        <begin position="54"/>
        <end position="73"/>
    </location>
</feature>
<sequence length="96" mass="11090">MFGFGIYDAFMIAGFLAIQYFLSTRNNAYWGAVIPVLLVFWLTWSLITGRIESVLAYALILLVGMIVLAMEWHEGREALSKRRNKELDKMRSQDIQ</sequence>
<evidence type="ECO:0000256" key="1">
    <source>
        <dbReference type="SAM" id="Phobius"/>
    </source>
</evidence>
<reference evidence="3" key="1">
    <citation type="journal article" date="2019" name="Int. J. Syst. Evol. Microbiol.">
        <title>The Global Catalogue of Microorganisms (GCM) 10K type strain sequencing project: providing services to taxonomists for standard genome sequencing and annotation.</title>
        <authorList>
            <consortium name="The Broad Institute Genomics Platform"/>
            <consortium name="The Broad Institute Genome Sequencing Center for Infectious Disease"/>
            <person name="Wu L."/>
            <person name="Ma J."/>
        </authorList>
    </citation>
    <scope>NUCLEOTIDE SEQUENCE [LARGE SCALE GENOMIC DNA]</scope>
    <source>
        <strain evidence="3">CGMCC 1.7693</strain>
    </source>
</reference>
<gene>
    <name evidence="2" type="ORF">GCM10011346_24350</name>
</gene>
<feature type="transmembrane region" description="Helical" evidence="1">
    <location>
        <begin position="6"/>
        <end position="22"/>
    </location>
</feature>
<name>A0ABQ2NVJ4_9BACI</name>
<accession>A0ABQ2NVJ4</accession>
<keyword evidence="1" id="KW-1133">Transmembrane helix</keyword>
<evidence type="ECO:0000313" key="2">
    <source>
        <dbReference type="EMBL" id="GGP11588.1"/>
    </source>
</evidence>
<proteinExistence type="predicted"/>
<keyword evidence="1" id="KW-0812">Transmembrane</keyword>